<dbReference type="EMBL" id="BAAAJX010000003">
    <property type="protein sequence ID" value="GAA1492418.1"/>
    <property type="molecule type" value="Genomic_DNA"/>
</dbReference>
<evidence type="ECO:0000313" key="3">
    <source>
        <dbReference type="Proteomes" id="UP001501742"/>
    </source>
</evidence>
<dbReference type="InterPro" id="IPR036291">
    <property type="entry name" value="NAD(P)-bd_dom_sf"/>
</dbReference>
<evidence type="ECO:0000313" key="2">
    <source>
        <dbReference type="EMBL" id="GAA1492418.1"/>
    </source>
</evidence>
<reference evidence="2 3" key="1">
    <citation type="journal article" date="2019" name="Int. J. Syst. Evol. Microbiol.">
        <title>The Global Catalogue of Microorganisms (GCM) 10K type strain sequencing project: providing services to taxonomists for standard genome sequencing and annotation.</title>
        <authorList>
            <consortium name="The Broad Institute Genomics Platform"/>
            <consortium name="The Broad Institute Genome Sequencing Center for Infectious Disease"/>
            <person name="Wu L."/>
            <person name="Ma J."/>
        </authorList>
    </citation>
    <scope>NUCLEOTIDE SEQUENCE [LARGE SCALE GENOMIC DNA]</scope>
    <source>
        <strain evidence="2 3">JCM 12140</strain>
    </source>
</reference>
<keyword evidence="3" id="KW-1185">Reference proteome</keyword>
<protein>
    <submittedName>
        <fullName evidence="2">SDR family oxidoreductase</fullName>
    </submittedName>
</protein>
<dbReference type="Pfam" id="PF01370">
    <property type="entry name" value="Epimerase"/>
    <property type="match status" value="1"/>
</dbReference>
<comment type="caution">
    <text evidence="2">The sequence shown here is derived from an EMBL/GenBank/DDBJ whole genome shotgun (WGS) entry which is preliminary data.</text>
</comment>
<gene>
    <name evidence="2" type="ORF">GCM10009627_07640</name>
</gene>
<dbReference type="PANTHER" id="PTHR48079:SF6">
    <property type="entry name" value="NAD(P)-BINDING DOMAIN-CONTAINING PROTEIN-RELATED"/>
    <property type="match status" value="1"/>
</dbReference>
<dbReference type="Proteomes" id="UP001501742">
    <property type="component" value="Unassembled WGS sequence"/>
</dbReference>
<dbReference type="SUPFAM" id="SSF51735">
    <property type="entry name" value="NAD(P)-binding Rossmann-fold domains"/>
    <property type="match status" value="1"/>
</dbReference>
<evidence type="ECO:0000259" key="1">
    <source>
        <dbReference type="Pfam" id="PF01370"/>
    </source>
</evidence>
<dbReference type="InterPro" id="IPR001509">
    <property type="entry name" value="Epimerase_deHydtase"/>
</dbReference>
<proteinExistence type="predicted"/>
<dbReference type="InterPro" id="IPR051783">
    <property type="entry name" value="NAD(P)-dependent_oxidoreduct"/>
</dbReference>
<organism evidence="2 3">
    <name type="scientific">Curtobacterium herbarum</name>
    <dbReference type="NCBI Taxonomy" id="150122"/>
    <lineage>
        <taxon>Bacteria</taxon>
        <taxon>Bacillati</taxon>
        <taxon>Actinomycetota</taxon>
        <taxon>Actinomycetes</taxon>
        <taxon>Micrococcales</taxon>
        <taxon>Microbacteriaceae</taxon>
        <taxon>Curtobacterium</taxon>
    </lineage>
</organism>
<dbReference type="Gene3D" id="3.40.50.720">
    <property type="entry name" value="NAD(P)-binding Rossmann-like Domain"/>
    <property type="match status" value="1"/>
</dbReference>
<name>A0ABN1ZA20_9MICO</name>
<feature type="domain" description="NAD-dependent epimerase/dehydratase" evidence="1">
    <location>
        <begin position="4"/>
        <end position="203"/>
    </location>
</feature>
<sequence>MRRVLVLGGTGWLGRAVAEAAMRDGAEVTCLARGASGEPPAGARFVRADRSAADAYSAVGVAWDDVVELATDPAHVTGALEALSTRAAHWTTVSTISVYARTDRAGDDEDAPVVEPVEPVEPTQYADAKVAGERATRRARGTDALVVRPGLIVGPGDPSDRFGYWAARLDRGGDVVTPVLADRAVQVVDVTDLAEWIVRAGRAGTVGTVDAVGPSTSMRAFLDEVQAATAFDGRLVAVDDDTLLAQGVAYWAGPASLPLWIPLSEVGFARRAGRAFLAAGGTARPLAETVRRVVEDERARGVGRVRRSGLTDAEERRVLDVVRPG</sequence>
<accession>A0ABN1ZA20</accession>
<dbReference type="RefSeq" id="WP_204607657.1">
    <property type="nucleotide sequence ID" value="NZ_BAAAJX010000003.1"/>
</dbReference>
<dbReference type="PANTHER" id="PTHR48079">
    <property type="entry name" value="PROTEIN YEEZ"/>
    <property type="match status" value="1"/>
</dbReference>